<reference evidence="3 4" key="1">
    <citation type="submission" date="2017-08" db="EMBL/GenBank/DDBJ databases">
        <title>Infants hospitalized years apart are colonized by the same room-sourced microbial strains.</title>
        <authorList>
            <person name="Brooks B."/>
            <person name="Olm M.R."/>
            <person name="Firek B.A."/>
            <person name="Baker R."/>
            <person name="Thomas B.C."/>
            <person name="Morowitz M.J."/>
            <person name="Banfield J.F."/>
        </authorList>
    </citation>
    <scope>NUCLEOTIDE SEQUENCE [LARGE SCALE GENOMIC DNA]</scope>
    <source>
        <strain evidence="3">S2_005_003_R2_41</strain>
    </source>
</reference>
<keyword evidence="1 3" id="KW-0378">Hydrolase</keyword>
<dbReference type="Proteomes" id="UP000249135">
    <property type="component" value="Unassembled WGS sequence"/>
</dbReference>
<accession>A0A2W5QG95</accession>
<dbReference type="Gene3D" id="1.20.120.1600">
    <property type="match status" value="1"/>
</dbReference>
<proteinExistence type="predicted"/>
<gene>
    <name evidence="3" type="ORF">DI563_07365</name>
</gene>
<dbReference type="EMBL" id="QFPP01000055">
    <property type="protein sequence ID" value="PZQ76332.1"/>
    <property type="molecule type" value="Genomic_DNA"/>
</dbReference>
<dbReference type="GO" id="GO:0016787">
    <property type="term" value="F:hydrolase activity"/>
    <property type="evidence" value="ECO:0007669"/>
    <property type="project" value="UniProtKB-KW"/>
</dbReference>
<feature type="non-terminal residue" evidence="3">
    <location>
        <position position="136"/>
    </location>
</feature>
<evidence type="ECO:0000256" key="1">
    <source>
        <dbReference type="ARBA" id="ARBA00022801"/>
    </source>
</evidence>
<dbReference type="InterPro" id="IPR051400">
    <property type="entry name" value="HAD-like_hydrolase"/>
</dbReference>
<dbReference type="GO" id="GO:0009231">
    <property type="term" value="P:riboflavin biosynthetic process"/>
    <property type="evidence" value="ECO:0007669"/>
    <property type="project" value="TreeGrafter"/>
</dbReference>
<dbReference type="InterPro" id="IPR036412">
    <property type="entry name" value="HAD-like_sf"/>
</dbReference>
<organism evidence="3 4">
    <name type="scientific">Variovorax paradoxus</name>
    <dbReference type="NCBI Taxonomy" id="34073"/>
    <lineage>
        <taxon>Bacteria</taxon>
        <taxon>Pseudomonadati</taxon>
        <taxon>Pseudomonadota</taxon>
        <taxon>Betaproteobacteria</taxon>
        <taxon>Burkholderiales</taxon>
        <taxon>Comamonadaceae</taxon>
        <taxon>Variovorax</taxon>
    </lineage>
</organism>
<evidence type="ECO:0000313" key="3">
    <source>
        <dbReference type="EMBL" id="PZQ76332.1"/>
    </source>
</evidence>
<dbReference type="PANTHER" id="PTHR46470">
    <property type="entry name" value="N-ACYLNEURAMINATE-9-PHOSPHATASE"/>
    <property type="match status" value="1"/>
</dbReference>
<dbReference type="AlphaFoldDB" id="A0A2W5QG95"/>
<evidence type="ECO:0000313" key="4">
    <source>
        <dbReference type="Proteomes" id="UP000249135"/>
    </source>
</evidence>
<sequence>MTSAAPGAALLDVKRIQAISLDLDDTLWPVWPTIERAERVLHGWLQSHAPRTADLVTDPKVLRELREATAKERSDLAHDLSALRRESIRGALRRAGDDEALADPAFEVFFAERQRVTLYDDALPALRWLSERYPLV</sequence>
<keyword evidence="2" id="KW-0460">Magnesium</keyword>
<comment type="caution">
    <text evidence="3">The sequence shown here is derived from an EMBL/GenBank/DDBJ whole genome shotgun (WGS) entry which is preliminary data.</text>
</comment>
<evidence type="ECO:0000256" key="2">
    <source>
        <dbReference type="ARBA" id="ARBA00022842"/>
    </source>
</evidence>
<dbReference type="PANTHER" id="PTHR46470:SF4">
    <property type="entry name" value="5-AMINO-6-(5-PHOSPHO-D-RIBITYLAMINO)URACIL PHOSPHATASE YIGB"/>
    <property type="match status" value="1"/>
</dbReference>
<dbReference type="SUPFAM" id="SSF56784">
    <property type="entry name" value="HAD-like"/>
    <property type="match status" value="1"/>
</dbReference>
<name>A0A2W5QG95_VARPD</name>
<protein>
    <submittedName>
        <fullName evidence="3">HAD family hydrolase</fullName>
    </submittedName>
</protein>